<dbReference type="SUPFAM" id="SSF55781">
    <property type="entry name" value="GAF domain-like"/>
    <property type="match status" value="2"/>
</dbReference>
<dbReference type="InterPro" id="IPR029016">
    <property type="entry name" value="GAF-like_dom_sf"/>
</dbReference>
<keyword evidence="1" id="KW-0547">Nucleotide-binding</keyword>
<dbReference type="Gene3D" id="3.40.50.300">
    <property type="entry name" value="P-loop containing nucleotide triphosphate hydrolases"/>
    <property type="match status" value="1"/>
</dbReference>
<dbReference type="Pfam" id="PF25601">
    <property type="entry name" value="AAA_lid_14"/>
    <property type="match status" value="1"/>
</dbReference>
<gene>
    <name evidence="8" type="ORF">SAMN05660330_04330</name>
</gene>
<evidence type="ECO:0000256" key="6">
    <source>
        <dbReference type="ARBA" id="ARBA00023163"/>
    </source>
</evidence>
<evidence type="ECO:0000313" key="9">
    <source>
        <dbReference type="Proteomes" id="UP000199073"/>
    </source>
</evidence>
<dbReference type="SUPFAM" id="SSF46689">
    <property type="entry name" value="Homeodomain-like"/>
    <property type="match status" value="1"/>
</dbReference>
<protein>
    <submittedName>
        <fullName evidence="8">Transcriptional regulator containing GAF, AAA-type ATPase, and DNA-binding Fis domains</fullName>
    </submittedName>
</protein>
<dbReference type="InterPro" id="IPR003593">
    <property type="entry name" value="AAA+_ATPase"/>
</dbReference>
<dbReference type="STRING" id="91360.SAMN05660330_04330"/>
<dbReference type="PANTHER" id="PTHR32071:SF117">
    <property type="entry name" value="PTS-DEPENDENT DIHYDROXYACETONE KINASE OPERON REGULATORY PROTEIN-RELATED"/>
    <property type="match status" value="1"/>
</dbReference>
<dbReference type="InterPro" id="IPR003018">
    <property type="entry name" value="GAF"/>
</dbReference>
<dbReference type="InterPro" id="IPR027417">
    <property type="entry name" value="P-loop_NTPase"/>
</dbReference>
<evidence type="ECO:0000256" key="4">
    <source>
        <dbReference type="ARBA" id="ARBA00023125"/>
    </source>
</evidence>
<dbReference type="PROSITE" id="PS00675">
    <property type="entry name" value="SIGMA54_INTERACT_1"/>
    <property type="match status" value="1"/>
</dbReference>
<dbReference type="PROSITE" id="PS00688">
    <property type="entry name" value="SIGMA54_INTERACT_3"/>
    <property type="match status" value="1"/>
</dbReference>
<dbReference type="SUPFAM" id="SSF52540">
    <property type="entry name" value="P-loop containing nucleoside triphosphate hydrolases"/>
    <property type="match status" value="1"/>
</dbReference>
<dbReference type="PROSITE" id="PS50045">
    <property type="entry name" value="SIGMA54_INTERACT_4"/>
    <property type="match status" value="1"/>
</dbReference>
<dbReference type="GO" id="GO:0005524">
    <property type="term" value="F:ATP binding"/>
    <property type="evidence" value="ECO:0007669"/>
    <property type="project" value="UniProtKB-KW"/>
</dbReference>
<dbReference type="GO" id="GO:0006355">
    <property type="term" value="P:regulation of DNA-templated transcription"/>
    <property type="evidence" value="ECO:0007669"/>
    <property type="project" value="InterPro"/>
</dbReference>
<evidence type="ECO:0000256" key="5">
    <source>
        <dbReference type="ARBA" id="ARBA00023159"/>
    </source>
</evidence>
<dbReference type="Gene3D" id="1.10.10.60">
    <property type="entry name" value="Homeodomain-like"/>
    <property type="match status" value="1"/>
</dbReference>
<name>A0A1H0VZ97_9BACT</name>
<dbReference type="CDD" id="cd00009">
    <property type="entry name" value="AAA"/>
    <property type="match status" value="1"/>
</dbReference>
<dbReference type="SMART" id="SM00382">
    <property type="entry name" value="AAA"/>
    <property type="match status" value="1"/>
</dbReference>
<dbReference type="Proteomes" id="UP000199073">
    <property type="component" value="Unassembled WGS sequence"/>
</dbReference>
<evidence type="ECO:0000256" key="2">
    <source>
        <dbReference type="ARBA" id="ARBA00022840"/>
    </source>
</evidence>
<keyword evidence="3" id="KW-0805">Transcription regulation</keyword>
<dbReference type="SMART" id="SM00065">
    <property type="entry name" value="GAF"/>
    <property type="match status" value="2"/>
</dbReference>
<dbReference type="InterPro" id="IPR009057">
    <property type="entry name" value="Homeodomain-like_sf"/>
</dbReference>
<dbReference type="Gene3D" id="3.30.450.40">
    <property type="match status" value="2"/>
</dbReference>
<keyword evidence="6" id="KW-0804">Transcription</keyword>
<dbReference type="InterPro" id="IPR058031">
    <property type="entry name" value="AAA_lid_NorR"/>
</dbReference>
<evidence type="ECO:0000256" key="1">
    <source>
        <dbReference type="ARBA" id="ARBA00022741"/>
    </source>
</evidence>
<dbReference type="Pfam" id="PF02954">
    <property type="entry name" value="HTH_8"/>
    <property type="match status" value="1"/>
</dbReference>
<dbReference type="InterPro" id="IPR002197">
    <property type="entry name" value="HTH_Fis"/>
</dbReference>
<sequence length="719" mass="81784">MNLKYSEQSKNFLEDNYRFEMFLSEMATKFIDLPVNQVREEIEKGLRLIVEYLKIDRCSLLKFSTDGTRLLPANSYTIPAAQSPLAKNFSFKMPSYIAKLRKGERVFVSQPEDVPEEWVLEKKYMKKMGIKAHLGLPLKVGDDVVGVLTFDVFRSASDWPQVLLEKLSYLSMIFGNVLMREGIYNQIDRALGFEELLSEISTRFLNLPVKAIDTNIKAALQKLVEFLDMDRSTLYQLNIEKSNFFLTHFWSRSGIENMPSLSGRDFPWMENKLRKGDILTYSSIEDLPAEAEHDKKILMSVGDKSILVIPLMASGTLIGALSFSSIRNKKVLPDKIVQRCRLIGEIFSSTLTRVESALALIEAFSKIKHLKAQLESDYNYLRDELDSEFGFHEMIGKSAPLQHVLFKIEQVAPTDTTVLILGETGTGKELVARAIHNKSTRKNRPLVKVNCAALSPMLIESELFGHEKGAFTGAYKRKPGRFETAHGTSFFLDEIGELPLDLQAKLLRVIQDGELERIGGTGTIKVEVRIIAATNKDLYNEVREGRFRQDLYYRLNVFPITVPPLRQRTDDIPLLLNWFVQKFTKKLGKKITGISKDVIAKLQGYQWPGNVRELENTVERAVINNNGPMLRMRDVSGAVEFNQIKAGNEETFIDNDELLSTPQRTTLSELERNYIIQVLKENNWRIDGPKGAALILGLKTSTLRSRMKKLGIRRPSTPQ</sequence>
<dbReference type="Gene3D" id="1.10.8.60">
    <property type="match status" value="1"/>
</dbReference>
<dbReference type="Pfam" id="PF01590">
    <property type="entry name" value="GAF"/>
    <property type="match status" value="1"/>
</dbReference>
<evidence type="ECO:0000256" key="3">
    <source>
        <dbReference type="ARBA" id="ARBA00023015"/>
    </source>
</evidence>
<evidence type="ECO:0000313" key="8">
    <source>
        <dbReference type="EMBL" id="SDP83772.1"/>
    </source>
</evidence>
<keyword evidence="9" id="KW-1185">Reference proteome</keyword>
<dbReference type="RefSeq" id="WP_092226274.1">
    <property type="nucleotide sequence ID" value="NZ_FNJI01000079.1"/>
</dbReference>
<dbReference type="InterPro" id="IPR025662">
    <property type="entry name" value="Sigma_54_int_dom_ATP-bd_1"/>
</dbReference>
<reference evidence="8" key="1">
    <citation type="submission" date="2016-10" db="EMBL/GenBank/DDBJ databases">
        <authorList>
            <person name="de Groot N.N."/>
        </authorList>
    </citation>
    <scope>NUCLEOTIDE SEQUENCE [LARGE SCALE GENOMIC DNA]</scope>
    <source>
        <strain evidence="8">DSM 12130</strain>
    </source>
</reference>
<dbReference type="AlphaFoldDB" id="A0A1H0VZ97"/>
<dbReference type="FunFam" id="3.40.50.300:FF:000006">
    <property type="entry name" value="DNA-binding transcriptional regulator NtrC"/>
    <property type="match status" value="1"/>
</dbReference>
<dbReference type="InterPro" id="IPR002078">
    <property type="entry name" value="Sigma_54_int"/>
</dbReference>
<organism evidence="8 9">
    <name type="scientific">Desulforhopalus singaporensis</name>
    <dbReference type="NCBI Taxonomy" id="91360"/>
    <lineage>
        <taxon>Bacteria</taxon>
        <taxon>Pseudomonadati</taxon>
        <taxon>Thermodesulfobacteriota</taxon>
        <taxon>Desulfobulbia</taxon>
        <taxon>Desulfobulbales</taxon>
        <taxon>Desulfocapsaceae</taxon>
        <taxon>Desulforhopalus</taxon>
    </lineage>
</organism>
<dbReference type="EMBL" id="FNJI01000079">
    <property type="protein sequence ID" value="SDP83772.1"/>
    <property type="molecule type" value="Genomic_DNA"/>
</dbReference>
<dbReference type="PANTHER" id="PTHR32071">
    <property type="entry name" value="TRANSCRIPTIONAL REGULATORY PROTEIN"/>
    <property type="match status" value="1"/>
</dbReference>
<keyword evidence="2" id="KW-0067">ATP-binding</keyword>
<dbReference type="GO" id="GO:0043565">
    <property type="term" value="F:sequence-specific DNA binding"/>
    <property type="evidence" value="ECO:0007669"/>
    <property type="project" value="InterPro"/>
</dbReference>
<proteinExistence type="predicted"/>
<evidence type="ECO:0000259" key="7">
    <source>
        <dbReference type="PROSITE" id="PS50045"/>
    </source>
</evidence>
<accession>A0A1H0VZ97</accession>
<dbReference type="InterPro" id="IPR025944">
    <property type="entry name" value="Sigma_54_int_dom_CS"/>
</dbReference>
<feature type="domain" description="Sigma-54 factor interaction" evidence="7">
    <location>
        <begin position="394"/>
        <end position="623"/>
    </location>
</feature>
<dbReference type="Pfam" id="PF00158">
    <property type="entry name" value="Sigma54_activat"/>
    <property type="match status" value="1"/>
</dbReference>
<keyword evidence="4 8" id="KW-0238">DNA-binding</keyword>
<keyword evidence="5" id="KW-0010">Activator</keyword>
<dbReference type="OrthoDB" id="236556at2"/>